<dbReference type="Pfam" id="PF01582">
    <property type="entry name" value="TIR"/>
    <property type="match status" value="1"/>
</dbReference>
<dbReference type="OMA" id="EWLEYKS"/>
<proteinExistence type="predicted"/>
<evidence type="ECO:0000313" key="2">
    <source>
        <dbReference type="EMBL" id="KOM39829.1"/>
    </source>
</evidence>
<dbReference type="InterPro" id="IPR044974">
    <property type="entry name" value="Disease_R_plants"/>
</dbReference>
<organism evidence="2 3">
    <name type="scientific">Phaseolus angularis</name>
    <name type="common">Azuki bean</name>
    <name type="synonym">Vigna angularis</name>
    <dbReference type="NCBI Taxonomy" id="3914"/>
    <lineage>
        <taxon>Eukaryota</taxon>
        <taxon>Viridiplantae</taxon>
        <taxon>Streptophyta</taxon>
        <taxon>Embryophyta</taxon>
        <taxon>Tracheophyta</taxon>
        <taxon>Spermatophyta</taxon>
        <taxon>Magnoliopsida</taxon>
        <taxon>eudicotyledons</taxon>
        <taxon>Gunneridae</taxon>
        <taxon>Pentapetalae</taxon>
        <taxon>rosids</taxon>
        <taxon>fabids</taxon>
        <taxon>Fabales</taxon>
        <taxon>Fabaceae</taxon>
        <taxon>Papilionoideae</taxon>
        <taxon>50 kb inversion clade</taxon>
        <taxon>NPAAA clade</taxon>
        <taxon>indigoferoid/millettioid clade</taxon>
        <taxon>Phaseoleae</taxon>
        <taxon>Vigna</taxon>
    </lineage>
</organism>
<dbReference type="SUPFAM" id="SSF52200">
    <property type="entry name" value="Toll/Interleukin receptor TIR domain"/>
    <property type="match status" value="1"/>
</dbReference>
<dbReference type="GO" id="GO:0006952">
    <property type="term" value="P:defense response"/>
    <property type="evidence" value="ECO:0007669"/>
    <property type="project" value="InterPro"/>
</dbReference>
<evidence type="ECO:0000259" key="1">
    <source>
        <dbReference type="PROSITE" id="PS50104"/>
    </source>
</evidence>
<name>A0A0L9UBB3_PHAAN</name>
<dbReference type="Gene3D" id="3.80.10.10">
    <property type="entry name" value="Ribonuclease Inhibitor"/>
    <property type="match status" value="2"/>
</dbReference>
<dbReference type="InterPro" id="IPR000157">
    <property type="entry name" value="TIR_dom"/>
</dbReference>
<protein>
    <recommendedName>
        <fullName evidence="1">TIR domain-containing protein</fullName>
    </recommendedName>
</protein>
<dbReference type="Proteomes" id="UP000053144">
    <property type="component" value="Chromosome 4"/>
</dbReference>
<dbReference type="PANTHER" id="PTHR11017">
    <property type="entry name" value="LEUCINE-RICH REPEAT-CONTAINING PROTEIN"/>
    <property type="match status" value="1"/>
</dbReference>
<dbReference type="AlphaFoldDB" id="A0A0L9UBB3"/>
<dbReference type="GO" id="GO:0007165">
    <property type="term" value="P:signal transduction"/>
    <property type="evidence" value="ECO:0007669"/>
    <property type="project" value="InterPro"/>
</dbReference>
<evidence type="ECO:0000313" key="3">
    <source>
        <dbReference type="Proteomes" id="UP000053144"/>
    </source>
</evidence>
<gene>
    <name evidence="2" type="ORF">LR48_Vigan04g002700</name>
</gene>
<reference evidence="3" key="1">
    <citation type="journal article" date="2015" name="Proc. Natl. Acad. Sci. U.S.A.">
        <title>Genome sequencing of adzuki bean (Vigna angularis) provides insight into high starch and low fat accumulation and domestication.</title>
        <authorList>
            <person name="Yang K."/>
            <person name="Tian Z."/>
            <person name="Chen C."/>
            <person name="Luo L."/>
            <person name="Zhao B."/>
            <person name="Wang Z."/>
            <person name="Yu L."/>
            <person name="Li Y."/>
            <person name="Sun Y."/>
            <person name="Li W."/>
            <person name="Chen Y."/>
            <person name="Li Y."/>
            <person name="Zhang Y."/>
            <person name="Ai D."/>
            <person name="Zhao J."/>
            <person name="Shang C."/>
            <person name="Ma Y."/>
            <person name="Wu B."/>
            <person name="Wang M."/>
            <person name="Gao L."/>
            <person name="Sun D."/>
            <person name="Zhang P."/>
            <person name="Guo F."/>
            <person name="Wang W."/>
            <person name="Li Y."/>
            <person name="Wang J."/>
            <person name="Varshney R.K."/>
            <person name="Wang J."/>
            <person name="Ling H.Q."/>
            <person name="Wan P."/>
        </authorList>
    </citation>
    <scope>NUCLEOTIDE SEQUENCE</scope>
    <source>
        <strain evidence="3">cv. Jingnong 6</strain>
    </source>
</reference>
<dbReference type="InterPro" id="IPR035897">
    <property type="entry name" value="Toll_tir_struct_dom_sf"/>
</dbReference>
<dbReference type="PANTHER" id="PTHR11017:SF263">
    <property type="entry name" value="ADP-RIBOSYL CYCLASE_CYCLIC ADP-RIBOSE HYDROLASE"/>
    <property type="match status" value="1"/>
</dbReference>
<dbReference type="Gene3D" id="3.40.50.10140">
    <property type="entry name" value="Toll/interleukin-1 receptor homology (TIR) domain"/>
    <property type="match status" value="1"/>
</dbReference>
<accession>A0A0L9UBB3</accession>
<dbReference type="InterPro" id="IPR032675">
    <property type="entry name" value="LRR_dom_sf"/>
</dbReference>
<dbReference type="PROSITE" id="PS50104">
    <property type="entry name" value="TIR"/>
    <property type="match status" value="1"/>
</dbReference>
<dbReference type="SMART" id="SM00255">
    <property type="entry name" value="TIR"/>
    <property type="match status" value="1"/>
</dbReference>
<sequence length="1039" mass="119223">MAWEIVRQESPEDPGNRSRLWDPDDIYEAFKNDKVSEAIRSIQINLLTLKGKKLAPHIPKMSRLRFVEIHGEEDDHAYYGKFRAEEQGLQFSATEIRFLFWKCYALKSLPDIFSFEKIVILKLELGRTEKLWDGVQNLVNLKELDLTGSRSLKELPDLSKAKYIEVLCLGSCSGLTRLPSSFANHTQLLYLDISHCPEILTIPELPLSLESLYAGSCISLKTVFFHSTVVEQSKKNRKQVSFDNCMNLDEPSLEAIWLNARINVMKFAYQHLSAAKQDDFQNYNDYDKNYDSYQAFYGYPGSSVPEWLEYKSRKYSVIIDLSSAPPSPVYGFILCFVLLGELDKLKVNIVISDCEGKGVMDRVRVKLNCKFRNTFVNKWSSFESQKVVVMYDQKCSNFLNNIAKSLTRFKIMVRTATKDDGSFYSKRIMVGLSGFGLKTPTNEGCVPSPACQTAETIGYILQAFDVNKINAFVDDKLEKGEELWPSLVEAIEGSSISLIIFSPYYASSPWCLKELVSILQCKEKYGHTVIPVFYHVKPTDVRHQSSDGYRKAFANHERKHKNEVQLWRDVFEKNDADLLKAIVDLVLRRLSKSQITTGYLKYLLKDGERDNSMVVSLERLKDKALITFSKDNVVSMHDSIKEMAWEIVRQESPEDPGNRSRLWDPDDIYEALKNDKVSEATRSIQIDLETLKKQKLMPHIFSKMSKLRFMEIYGEDKYNCYNKFSGEKLVILKLGGVEKLWDGVKNLVNLKELDLRNSRNLKQLPDLSKASNIEVLCLTGCLSLTSVHPSVFSLTKHEILNLDGCKSLTILATHLHLCRLRYLNLNDCYNLTEFTLTSDNIKQLSLELTRMKALPSSFGHQRKLEFLCASLEQIKENRRLVSFVNSMKLDEPSLEAIGLNARINVMKFANQHLSAPKQDDFQNYNDYEKNFYSYQAFYGYPGSRVPEWLEYKSAKYSVIIDLSSAPPSPGKGITDRVRMKLNHEYGSVISHKVVVMYDQRCSDFLNNIATTRFKIMVTGRPRKDLLALIHLNGFRGEIE</sequence>
<dbReference type="SUPFAM" id="SSF52058">
    <property type="entry name" value="L domain-like"/>
    <property type="match status" value="1"/>
</dbReference>
<dbReference type="Gramene" id="KOM39829">
    <property type="protein sequence ID" value="KOM39829"/>
    <property type="gene ID" value="LR48_Vigan04g002700"/>
</dbReference>
<feature type="domain" description="TIR" evidence="1">
    <location>
        <begin position="441"/>
        <end position="590"/>
    </location>
</feature>
<dbReference type="EMBL" id="CM003374">
    <property type="protein sequence ID" value="KOM39829.1"/>
    <property type="molecule type" value="Genomic_DNA"/>
</dbReference>